<organism evidence="9 10">
    <name type="scientific">Crossiella cryophila</name>
    <dbReference type="NCBI Taxonomy" id="43355"/>
    <lineage>
        <taxon>Bacteria</taxon>
        <taxon>Bacillati</taxon>
        <taxon>Actinomycetota</taxon>
        <taxon>Actinomycetes</taxon>
        <taxon>Pseudonocardiales</taxon>
        <taxon>Pseudonocardiaceae</taxon>
        <taxon>Crossiella</taxon>
    </lineage>
</organism>
<feature type="signal peptide" evidence="7">
    <location>
        <begin position="1"/>
        <end position="29"/>
    </location>
</feature>
<dbReference type="PROSITE" id="PS00138">
    <property type="entry name" value="SUBTILASE_SER"/>
    <property type="match status" value="1"/>
</dbReference>
<dbReference type="PROSITE" id="PS00137">
    <property type="entry name" value="SUBTILASE_HIS"/>
    <property type="match status" value="1"/>
</dbReference>
<keyword evidence="4 5" id="KW-0720">Serine protease</keyword>
<evidence type="ECO:0000256" key="6">
    <source>
        <dbReference type="RuleBase" id="RU003355"/>
    </source>
</evidence>
<dbReference type="InterPro" id="IPR050131">
    <property type="entry name" value="Peptidase_S8_subtilisin-like"/>
</dbReference>
<evidence type="ECO:0000256" key="7">
    <source>
        <dbReference type="SAM" id="SignalP"/>
    </source>
</evidence>
<dbReference type="PROSITE" id="PS51892">
    <property type="entry name" value="SUBTILASE"/>
    <property type="match status" value="1"/>
</dbReference>
<reference evidence="9 10" key="1">
    <citation type="submission" date="2020-08" db="EMBL/GenBank/DDBJ databases">
        <title>Sequencing the genomes of 1000 actinobacteria strains.</title>
        <authorList>
            <person name="Klenk H.-P."/>
        </authorList>
    </citation>
    <scope>NUCLEOTIDE SEQUENCE [LARGE SCALE GENOMIC DNA]</scope>
    <source>
        <strain evidence="9 10">DSM 44230</strain>
    </source>
</reference>
<evidence type="ECO:0000256" key="4">
    <source>
        <dbReference type="ARBA" id="ARBA00022825"/>
    </source>
</evidence>
<evidence type="ECO:0000256" key="1">
    <source>
        <dbReference type="ARBA" id="ARBA00011073"/>
    </source>
</evidence>
<proteinExistence type="inferred from homology"/>
<dbReference type="InterPro" id="IPR023828">
    <property type="entry name" value="Peptidase_S8_Ser-AS"/>
</dbReference>
<dbReference type="GO" id="GO:0004252">
    <property type="term" value="F:serine-type endopeptidase activity"/>
    <property type="evidence" value="ECO:0007669"/>
    <property type="project" value="UniProtKB-UniRule"/>
</dbReference>
<keyword evidence="2 5" id="KW-0645">Protease</keyword>
<dbReference type="InterPro" id="IPR023827">
    <property type="entry name" value="Peptidase_S8_Asp-AS"/>
</dbReference>
<accession>A0A7W7C8A3</accession>
<comment type="similarity">
    <text evidence="1 5 6">Belongs to the peptidase S8 family.</text>
</comment>
<dbReference type="EMBL" id="JACHMH010000001">
    <property type="protein sequence ID" value="MBB4676320.1"/>
    <property type="molecule type" value="Genomic_DNA"/>
</dbReference>
<feature type="domain" description="Peptidase S8/S53" evidence="8">
    <location>
        <begin position="154"/>
        <end position="437"/>
    </location>
</feature>
<feature type="active site" description="Charge relay system" evidence="5">
    <location>
        <position position="162"/>
    </location>
</feature>
<gene>
    <name evidence="9" type="ORF">HNR67_002438</name>
</gene>
<evidence type="ECO:0000313" key="10">
    <source>
        <dbReference type="Proteomes" id="UP000533598"/>
    </source>
</evidence>
<dbReference type="SUPFAM" id="SSF52743">
    <property type="entry name" value="Subtilisin-like"/>
    <property type="match status" value="1"/>
</dbReference>
<evidence type="ECO:0000256" key="3">
    <source>
        <dbReference type="ARBA" id="ARBA00022801"/>
    </source>
</evidence>
<dbReference type="InterPro" id="IPR015500">
    <property type="entry name" value="Peptidase_S8_subtilisin-rel"/>
</dbReference>
<dbReference type="InterPro" id="IPR000209">
    <property type="entry name" value="Peptidase_S8/S53_dom"/>
</dbReference>
<dbReference type="Pfam" id="PF00082">
    <property type="entry name" value="Peptidase_S8"/>
    <property type="match status" value="1"/>
</dbReference>
<dbReference type="GO" id="GO:0006508">
    <property type="term" value="P:proteolysis"/>
    <property type="evidence" value="ECO:0007669"/>
    <property type="project" value="UniProtKB-KW"/>
</dbReference>
<dbReference type="InterPro" id="IPR036852">
    <property type="entry name" value="Peptidase_S8/S53_dom_sf"/>
</dbReference>
<dbReference type="PANTHER" id="PTHR43806:SF11">
    <property type="entry name" value="CEREVISIN-RELATED"/>
    <property type="match status" value="1"/>
</dbReference>
<dbReference type="Proteomes" id="UP000533598">
    <property type="component" value="Unassembled WGS sequence"/>
</dbReference>
<keyword evidence="7" id="KW-0732">Signal</keyword>
<feature type="active site" description="Charge relay system" evidence="5">
    <location>
        <position position="399"/>
    </location>
</feature>
<dbReference type="RefSeq" id="WP_185002160.1">
    <property type="nucleotide sequence ID" value="NZ_BAAAUI010000029.1"/>
</dbReference>
<dbReference type="AlphaFoldDB" id="A0A7W7C8A3"/>
<feature type="chain" id="PRO_5030849100" evidence="7">
    <location>
        <begin position="30"/>
        <end position="466"/>
    </location>
</feature>
<dbReference type="PANTHER" id="PTHR43806">
    <property type="entry name" value="PEPTIDASE S8"/>
    <property type="match status" value="1"/>
</dbReference>
<evidence type="ECO:0000259" key="8">
    <source>
        <dbReference type="Pfam" id="PF00082"/>
    </source>
</evidence>
<keyword evidence="3 5" id="KW-0378">Hydrolase</keyword>
<evidence type="ECO:0000256" key="2">
    <source>
        <dbReference type="ARBA" id="ARBA00022670"/>
    </source>
</evidence>
<feature type="active site" description="Charge relay system" evidence="5">
    <location>
        <position position="203"/>
    </location>
</feature>
<dbReference type="PRINTS" id="PR00723">
    <property type="entry name" value="SUBTILISIN"/>
</dbReference>
<dbReference type="Gene3D" id="3.40.50.200">
    <property type="entry name" value="Peptidase S8/S53 domain"/>
    <property type="match status" value="1"/>
</dbReference>
<comment type="caution">
    <text evidence="9">The sequence shown here is derived from an EMBL/GenBank/DDBJ whole genome shotgun (WGS) entry which is preliminary data.</text>
</comment>
<evidence type="ECO:0000313" key="9">
    <source>
        <dbReference type="EMBL" id="MBB4676320.1"/>
    </source>
</evidence>
<name>A0A7W7C8A3_9PSEU</name>
<dbReference type="InterPro" id="IPR022398">
    <property type="entry name" value="Peptidase_S8_His-AS"/>
</dbReference>
<protein>
    <submittedName>
        <fullName evidence="9">Subtilisin family serine protease</fullName>
    </submittedName>
</protein>
<keyword evidence="10" id="KW-1185">Reference proteome</keyword>
<sequence>MSKLGRLGAATLAMTTGAVLLGAAPAAGAAPTSAPCATEGTSYQYVVVVKPHTREREVRGEITGNCGRFDHYYPEIGVAVATSVDPSFDRRVGLDKAYSAKKAKDAVTGLGRSRTAKLESVQAVVAGDEDLSGQSWDMRAIGADKANKIDQGSRDVVVGVLDSGVDPKHPDLVKALDPKLSAGCETGKPVNEVAAWSPLGSAHGTHVAGTIAAAKDGKGITGVAPGVRIASVRVINDEGMIYPESAVCGFMWSAAKKFTLTNNSWFADPFFFWCQDKPGERVGFEAIRRAVAYAHRAEVLTVAAAGNFALDLTDPTYDPAAEHPVDKKCKLLPGGLPGVVSVSSTGFDGSLSSFSDYGRGAITVSAPGGDFTEPPPGQGPGCPLSTIPDGQYGSMCGTSMASPHAAGVAALIASGLPFRSAAHLRFLLAAQADPKACPGGDERCTGSRLNNSFFGSGQVNALRAVR</sequence>
<evidence type="ECO:0000256" key="5">
    <source>
        <dbReference type="PROSITE-ProRule" id="PRU01240"/>
    </source>
</evidence>
<dbReference type="PROSITE" id="PS00136">
    <property type="entry name" value="SUBTILASE_ASP"/>
    <property type="match status" value="1"/>
</dbReference>